<evidence type="ECO:0008006" key="3">
    <source>
        <dbReference type="Google" id="ProtNLM"/>
    </source>
</evidence>
<name>A0A916YKA2_9BACT</name>
<keyword evidence="2" id="KW-1185">Reference proteome</keyword>
<reference evidence="1" key="2">
    <citation type="submission" date="2020-09" db="EMBL/GenBank/DDBJ databases">
        <authorList>
            <person name="Sun Q."/>
            <person name="Zhou Y."/>
        </authorList>
    </citation>
    <scope>NUCLEOTIDE SEQUENCE</scope>
    <source>
        <strain evidence="1">CGMCC 1.15958</strain>
    </source>
</reference>
<dbReference type="Pfam" id="PF11009">
    <property type="entry name" value="BrxC"/>
    <property type="match status" value="1"/>
</dbReference>
<evidence type="ECO:0000313" key="2">
    <source>
        <dbReference type="Proteomes" id="UP000609064"/>
    </source>
</evidence>
<dbReference type="Proteomes" id="UP000609064">
    <property type="component" value="Unassembled WGS sequence"/>
</dbReference>
<accession>A0A916YKA2</accession>
<comment type="caution">
    <text evidence="1">The sequence shown here is derived from an EMBL/GenBank/DDBJ whole genome shotgun (WGS) entry which is preliminary data.</text>
</comment>
<sequence length="111" mass="12980">MNWNKLTEENQLEEIKQESYNQPVMILKHSTTCSISATALARLERAWKDEEAKDLKPYYLDLLKLRPISNKIAQEFDVEHESPQVLIIKNGKSVYDASHFDIRFDEIVSQL</sequence>
<organism evidence="1 2">
    <name type="scientific">Emticicia aquatilis</name>
    <dbReference type="NCBI Taxonomy" id="1537369"/>
    <lineage>
        <taxon>Bacteria</taxon>
        <taxon>Pseudomonadati</taxon>
        <taxon>Bacteroidota</taxon>
        <taxon>Cytophagia</taxon>
        <taxon>Cytophagales</taxon>
        <taxon>Leadbetterellaceae</taxon>
        <taxon>Emticicia</taxon>
    </lineage>
</organism>
<dbReference type="EMBL" id="BMKK01000002">
    <property type="protein sequence ID" value="GGD48705.1"/>
    <property type="molecule type" value="Genomic_DNA"/>
</dbReference>
<dbReference type="AlphaFoldDB" id="A0A916YKA2"/>
<dbReference type="Gene3D" id="3.40.30.10">
    <property type="entry name" value="Glutaredoxin"/>
    <property type="match status" value="1"/>
</dbReference>
<dbReference type="SUPFAM" id="SSF52833">
    <property type="entry name" value="Thioredoxin-like"/>
    <property type="match status" value="1"/>
</dbReference>
<dbReference type="RefSeq" id="WP_188765037.1">
    <property type="nucleotide sequence ID" value="NZ_BMKK01000002.1"/>
</dbReference>
<reference evidence="1" key="1">
    <citation type="journal article" date="2014" name="Int. J. Syst. Evol. Microbiol.">
        <title>Complete genome sequence of Corynebacterium casei LMG S-19264T (=DSM 44701T), isolated from a smear-ripened cheese.</title>
        <authorList>
            <consortium name="US DOE Joint Genome Institute (JGI-PGF)"/>
            <person name="Walter F."/>
            <person name="Albersmeier A."/>
            <person name="Kalinowski J."/>
            <person name="Ruckert C."/>
        </authorList>
    </citation>
    <scope>NUCLEOTIDE SEQUENCE</scope>
    <source>
        <strain evidence="1">CGMCC 1.15958</strain>
    </source>
</reference>
<evidence type="ECO:0000313" key="1">
    <source>
        <dbReference type="EMBL" id="GGD48705.1"/>
    </source>
</evidence>
<protein>
    <recommendedName>
        <fullName evidence="3">Bacillithiol system redox-active protein YtxJ</fullName>
    </recommendedName>
</protein>
<dbReference type="NCBIfam" id="TIGR04019">
    <property type="entry name" value="B_thiol_YtxJ"/>
    <property type="match status" value="1"/>
</dbReference>
<gene>
    <name evidence="1" type="primary">ytxJ</name>
    <name evidence="1" type="ORF">GCM10011514_11000</name>
</gene>
<proteinExistence type="predicted"/>
<dbReference type="InterPro" id="IPR022551">
    <property type="entry name" value="BrxC"/>
</dbReference>
<dbReference type="InterPro" id="IPR036249">
    <property type="entry name" value="Thioredoxin-like_sf"/>
</dbReference>